<proteinExistence type="predicted"/>
<organism evidence="1 2">
    <name type="scientific">Corallococcus exercitus</name>
    <dbReference type="NCBI Taxonomy" id="2316736"/>
    <lineage>
        <taxon>Bacteria</taxon>
        <taxon>Pseudomonadati</taxon>
        <taxon>Myxococcota</taxon>
        <taxon>Myxococcia</taxon>
        <taxon>Myxococcales</taxon>
        <taxon>Cystobacterineae</taxon>
        <taxon>Myxococcaceae</taxon>
        <taxon>Corallococcus</taxon>
    </lineage>
</organism>
<dbReference type="InterPro" id="IPR037293">
    <property type="entry name" value="Gal_Oxidase_central_sf"/>
</dbReference>
<sequence>MAPRFVRSTLLAGLVALTPACGEKEVRPGLILLSASCAGTQPLAGVTHLRFRVTGPGLDTPRERVSTVDWTWARDVPTVPPGADRVLEVRAYVGAPDQGGQLVSLGRSLPFSVFDGEDEPNPQVRVLLRRLGEFVPVNQVSDPSSCSLPVEARAAHTATTLPDGRVLITGGYRPEANGTRPVSATTEIFDPAHGTFIPGPDVGARAFHTASLLPDGRVLLTGGAESFAPMTLQSTARLLDPRTGARSDLTPKVARYQHAAAVDAAGHVLLVGGRAADGSGVFTAEAFDSASGRFVEVFGEVRRVDTTLTVREDGRTFLMAGGADTTGPAPEVLALGFNGTDLERLANVPPRLRVPRVGAAVAVLGRPDESPRPLLMGGFDGVDPSQGAQAVGASEVLENETTVRDGPTLMPRSNPCVVSLPDGRVMVLGGRGTGIGTTYAVPWVELITPHAGSQPTVLGLPLMPQPRVWHTCSALPDGSVLVVGGVDDSTGETRPNTEALVVMPPPRD</sequence>
<evidence type="ECO:0000313" key="2">
    <source>
        <dbReference type="Proteomes" id="UP000528460"/>
    </source>
</evidence>
<dbReference type="EMBL" id="JABFJW010000087">
    <property type="protein sequence ID" value="NOK10079.1"/>
    <property type="molecule type" value="Genomic_DNA"/>
</dbReference>
<dbReference type="PANTHER" id="PTHR32208">
    <property type="entry name" value="SECRETED PROTEIN-RELATED"/>
    <property type="match status" value="1"/>
</dbReference>
<protein>
    <recommendedName>
        <fullName evidence="3">Kelch-like protein</fullName>
    </recommendedName>
</protein>
<comment type="caution">
    <text evidence="1">The sequence shown here is derived from an EMBL/GenBank/DDBJ whole genome shotgun (WGS) entry which is preliminary data.</text>
</comment>
<dbReference type="RefSeq" id="WP_171414242.1">
    <property type="nucleotide sequence ID" value="NZ_JABFJW010000087.1"/>
</dbReference>
<reference evidence="1 2" key="1">
    <citation type="submission" date="2020-05" db="EMBL/GenBank/DDBJ databases">
        <authorList>
            <person name="Whitworth D."/>
        </authorList>
    </citation>
    <scope>NUCLEOTIDE SEQUENCE [LARGE SCALE GENOMIC DNA]</scope>
    <source>
        <strain evidence="1 2">CA046A</strain>
    </source>
</reference>
<name>A0A7Y4JSA2_9BACT</name>
<dbReference type="AlphaFoldDB" id="A0A7Y4JSA2"/>
<evidence type="ECO:0000313" key="1">
    <source>
        <dbReference type="EMBL" id="NOK10079.1"/>
    </source>
</evidence>
<dbReference type="SUPFAM" id="SSF50965">
    <property type="entry name" value="Galactose oxidase, central domain"/>
    <property type="match status" value="2"/>
</dbReference>
<accession>A0A7Y4JSA2</accession>
<evidence type="ECO:0008006" key="3">
    <source>
        <dbReference type="Google" id="ProtNLM"/>
    </source>
</evidence>
<dbReference type="InterPro" id="IPR011043">
    <property type="entry name" value="Gal_Oxase/kelch_b-propeller"/>
</dbReference>
<dbReference type="Gene3D" id="2.130.10.80">
    <property type="entry name" value="Galactose oxidase/kelch, beta-propeller"/>
    <property type="match status" value="2"/>
</dbReference>
<dbReference type="PANTHER" id="PTHR32208:SF21">
    <property type="entry name" value="LOW QUALITY PROTEIN: ALDEHYDE OXIDASE GLOX-LIKE"/>
    <property type="match status" value="1"/>
</dbReference>
<gene>
    <name evidence="1" type="ORF">HNS30_13670</name>
</gene>
<dbReference type="Proteomes" id="UP000528460">
    <property type="component" value="Unassembled WGS sequence"/>
</dbReference>